<dbReference type="AlphaFoldDB" id="A0A6B3NLX1"/>
<accession>A0A6B3NLX1</accession>
<protein>
    <submittedName>
        <fullName evidence="1">Uncharacterized protein</fullName>
    </submittedName>
</protein>
<organism evidence="1">
    <name type="scientific">Symploca sp. SIO1C4</name>
    <dbReference type="NCBI Taxonomy" id="2607765"/>
    <lineage>
        <taxon>Bacteria</taxon>
        <taxon>Bacillati</taxon>
        <taxon>Cyanobacteriota</taxon>
        <taxon>Cyanophyceae</taxon>
        <taxon>Coleofasciculales</taxon>
        <taxon>Coleofasciculaceae</taxon>
        <taxon>Symploca</taxon>
    </lineage>
</organism>
<comment type="caution">
    <text evidence="1">The sequence shown here is derived from an EMBL/GenBank/DDBJ whole genome shotgun (WGS) entry which is preliminary data.</text>
</comment>
<evidence type="ECO:0000313" key="1">
    <source>
        <dbReference type="EMBL" id="NER30188.1"/>
    </source>
</evidence>
<name>A0A6B3NLX1_9CYAN</name>
<gene>
    <name evidence="1" type="ORF">F6J89_21840</name>
</gene>
<sequence>MTTQLPPDDRDWKEFLRKHCPQPPKGAPNSEDKLMSAIELQQQPVININKRLWALSPAIAASLLMVWGSYRTISTLPDAHLEAFLENNWNNLVGEVPTKSPNNNPEADWMILANSAQ</sequence>
<reference evidence="1" key="1">
    <citation type="submission" date="2019-11" db="EMBL/GenBank/DDBJ databases">
        <title>Genomic insights into an expanded diversity of filamentous marine cyanobacteria reveals the extraordinary biosynthetic potential of Moorea and Okeania.</title>
        <authorList>
            <person name="Ferreira Leao T."/>
            <person name="Wang M."/>
            <person name="Moss N."/>
            <person name="Da Silva R."/>
            <person name="Sanders J."/>
            <person name="Nurk S."/>
            <person name="Gurevich A."/>
            <person name="Humphrey G."/>
            <person name="Reher R."/>
            <person name="Zhu Q."/>
            <person name="Belda-Ferre P."/>
            <person name="Glukhov E."/>
            <person name="Rex R."/>
            <person name="Dorrestein P.C."/>
            <person name="Knight R."/>
            <person name="Pevzner P."/>
            <person name="Gerwick W.H."/>
            <person name="Gerwick L."/>
        </authorList>
    </citation>
    <scope>NUCLEOTIDE SEQUENCE</scope>
    <source>
        <strain evidence="1">SIO1C4</strain>
    </source>
</reference>
<dbReference type="EMBL" id="JAAHFQ010000502">
    <property type="protein sequence ID" value="NER30188.1"/>
    <property type="molecule type" value="Genomic_DNA"/>
</dbReference>
<proteinExistence type="predicted"/>